<dbReference type="NCBIfam" id="NF041443">
    <property type="entry name" value="DDRRRQL_YjdP"/>
    <property type="match status" value="1"/>
</dbReference>
<dbReference type="HOGENOM" id="CLU_176118_0_0_6"/>
<evidence type="ECO:0000256" key="2">
    <source>
        <dbReference type="ARBA" id="ARBA00035706"/>
    </source>
</evidence>
<dbReference type="InterPro" id="IPR048164">
    <property type="entry name" value="YjdP-like"/>
</dbReference>
<gene>
    <name evidence="5" type="ordered locus">ESA_00128</name>
</gene>
<dbReference type="Proteomes" id="UP000000260">
    <property type="component" value="Chromosome"/>
</dbReference>
<organism evidence="5 6">
    <name type="scientific">Cronobacter sakazakii (strain ATCC BAA-894)</name>
    <name type="common">Enterobacter sakazakii</name>
    <dbReference type="NCBI Taxonomy" id="290339"/>
    <lineage>
        <taxon>Bacteria</taxon>
        <taxon>Pseudomonadati</taxon>
        <taxon>Pseudomonadota</taxon>
        <taxon>Gammaproteobacteria</taxon>
        <taxon>Enterobacterales</taxon>
        <taxon>Enterobacteriaceae</taxon>
        <taxon>Cronobacter</taxon>
    </lineage>
</organism>
<feature type="compositionally biased region" description="Basic and acidic residues" evidence="3">
    <location>
        <begin position="68"/>
        <end position="118"/>
    </location>
</feature>
<accession>A7MPK3</accession>
<name>A7MPK3_CROS8</name>
<reference evidence="5 6" key="1">
    <citation type="journal article" date="2010" name="PLoS ONE">
        <title>Genome sequence of Cronobacter sakazakii BAA-894 and comparative genomic hybridization analysis with other Cronobacter species.</title>
        <authorList>
            <person name="Kucerova E."/>
            <person name="Clifton S.W."/>
            <person name="Xia X.Q."/>
            <person name="Long F."/>
            <person name="Porwollik S."/>
            <person name="Fulton L."/>
            <person name="Fronick C."/>
            <person name="Minx P."/>
            <person name="Kyung K."/>
            <person name="Warren W."/>
            <person name="Fulton R."/>
            <person name="Feng D."/>
            <person name="Wollam A."/>
            <person name="Shah N."/>
            <person name="Bhonagiri V."/>
            <person name="Nash W.E."/>
            <person name="Hallsworth-Pepin K."/>
            <person name="Wilson R.K."/>
            <person name="McClelland M."/>
            <person name="Forsythe S.J."/>
        </authorList>
    </citation>
    <scope>NUCLEOTIDE SEQUENCE [LARGE SCALE GENOMIC DNA]</scope>
    <source>
        <strain evidence="5 6">ATCC BAA-894</strain>
    </source>
</reference>
<dbReference type="AlphaFoldDB" id="A7MPK3"/>
<protein>
    <recommendedName>
        <fullName evidence="2">Uncharacterized protein YjdP</fullName>
    </recommendedName>
</protein>
<dbReference type="EMBL" id="CP000783">
    <property type="protein sequence ID" value="ABU75433.1"/>
    <property type="molecule type" value="Genomic_DNA"/>
</dbReference>
<dbReference type="KEGG" id="esa:ESA_00128"/>
<evidence type="ECO:0000313" key="5">
    <source>
        <dbReference type="EMBL" id="ABU75433.1"/>
    </source>
</evidence>
<feature type="signal peptide" evidence="4">
    <location>
        <begin position="1"/>
        <end position="46"/>
    </location>
</feature>
<feature type="compositionally biased region" description="Acidic residues" evidence="3">
    <location>
        <begin position="119"/>
        <end position="130"/>
    </location>
</feature>
<evidence type="ECO:0000256" key="1">
    <source>
        <dbReference type="ARBA" id="ARBA00022729"/>
    </source>
</evidence>
<evidence type="ECO:0000256" key="4">
    <source>
        <dbReference type="SAM" id="SignalP"/>
    </source>
</evidence>
<evidence type="ECO:0000313" key="6">
    <source>
        <dbReference type="Proteomes" id="UP000000260"/>
    </source>
</evidence>
<feature type="region of interest" description="Disordered" evidence="3">
    <location>
        <begin position="64"/>
        <end position="130"/>
    </location>
</feature>
<sequence>MRILRCLPLFALITLRPVKHRAGIMKSSLRALLFATLSLSSSHVLADGLDSVFNDTINSVTEAINEAYHPDSSEASDDRRYDDESRTRYDERRRRLEERHRQLDERQRRLDEERRRLEEEEQRLEDDDYR</sequence>
<feature type="chain" id="PRO_5002711159" description="Uncharacterized protein YjdP" evidence="4">
    <location>
        <begin position="47"/>
        <end position="130"/>
    </location>
</feature>
<keyword evidence="1 4" id="KW-0732">Signal</keyword>
<keyword evidence="6" id="KW-1185">Reference proteome</keyword>
<evidence type="ECO:0000256" key="3">
    <source>
        <dbReference type="SAM" id="MobiDB-lite"/>
    </source>
</evidence>
<proteinExistence type="predicted"/>